<evidence type="ECO:0000256" key="6">
    <source>
        <dbReference type="ARBA" id="ARBA00034078"/>
    </source>
</evidence>
<evidence type="ECO:0000313" key="8">
    <source>
        <dbReference type="EMBL" id="GKX31606.1"/>
    </source>
</evidence>
<evidence type="ECO:0000256" key="2">
    <source>
        <dbReference type="ARBA" id="ARBA00022714"/>
    </source>
</evidence>
<comment type="cofactor">
    <cofactor evidence="6">
        <name>[2Fe-2S] cluster</name>
        <dbReference type="ChEBI" id="CHEBI:190135"/>
    </cofactor>
</comment>
<accession>A0A9W6DFU2</accession>
<evidence type="ECO:0000256" key="7">
    <source>
        <dbReference type="PIRSR" id="PIRSR000216-1"/>
    </source>
</evidence>
<dbReference type="InterPro" id="IPR042128">
    <property type="entry name" value="NuoE_dom"/>
</dbReference>
<feature type="binding site" evidence="7">
    <location>
        <position position="87"/>
    </location>
    <ligand>
        <name>[2Fe-2S] cluster</name>
        <dbReference type="ChEBI" id="CHEBI:190135"/>
    </ligand>
</feature>
<dbReference type="AlphaFoldDB" id="A0A9W6DFU2"/>
<keyword evidence="5 7" id="KW-0411">Iron-sulfur</keyword>
<keyword evidence="9" id="KW-1185">Reference proteome</keyword>
<comment type="caution">
    <text evidence="8">The sequence shown here is derived from an EMBL/GenBank/DDBJ whole genome shotgun (WGS) entry which is preliminary data.</text>
</comment>
<evidence type="ECO:0000256" key="5">
    <source>
        <dbReference type="ARBA" id="ARBA00023014"/>
    </source>
</evidence>
<sequence length="161" mass="18204">MNNSSSIVLSENQWYEIDKIIKDTGNDQHRLIPMLEKIQNYLGYIPVCVQEKISKKTGIPEAEIYGVVSFYSYFTMEPRARHRVQVCLGTACYVKGGKEIADRIKTLYNVEAGQSTTDGRFTYEEARCFGTCGLAPVIVVDGEVYGKVKVEDIEQILGQYK</sequence>
<dbReference type="InterPro" id="IPR036249">
    <property type="entry name" value="Thioredoxin-like_sf"/>
</dbReference>
<dbReference type="CDD" id="cd03064">
    <property type="entry name" value="TRX_Fd_NuoE"/>
    <property type="match status" value="1"/>
</dbReference>
<evidence type="ECO:0000256" key="4">
    <source>
        <dbReference type="ARBA" id="ARBA00023004"/>
    </source>
</evidence>
<organism evidence="8 9">
    <name type="scientific">Vallitalea longa</name>
    <dbReference type="NCBI Taxonomy" id="2936439"/>
    <lineage>
        <taxon>Bacteria</taxon>
        <taxon>Bacillati</taxon>
        <taxon>Bacillota</taxon>
        <taxon>Clostridia</taxon>
        <taxon>Lachnospirales</taxon>
        <taxon>Vallitaleaceae</taxon>
        <taxon>Vallitalea</taxon>
    </lineage>
</organism>
<keyword evidence="4 7" id="KW-0408">Iron</keyword>
<dbReference type="InterPro" id="IPR028431">
    <property type="entry name" value="NADP_DH_HndA-like"/>
</dbReference>
<feature type="binding site" evidence="7">
    <location>
        <position position="132"/>
    </location>
    <ligand>
        <name>[2Fe-2S] cluster</name>
        <dbReference type="ChEBI" id="CHEBI:190135"/>
    </ligand>
</feature>
<comment type="similarity">
    <text evidence="1">Belongs to the complex I 24 kDa subunit family.</text>
</comment>
<dbReference type="PANTHER" id="PTHR43342">
    <property type="entry name" value="NADH-QUINONE OXIDOREDUCTASE, E SUBUNIT"/>
    <property type="match status" value="1"/>
</dbReference>
<keyword evidence="3 7" id="KW-0479">Metal-binding</keyword>
<dbReference type="SUPFAM" id="SSF52833">
    <property type="entry name" value="Thioredoxin-like"/>
    <property type="match status" value="1"/>
</dbReference>
<keyword evidence="2 7" id="KW-0001">2Fe-2S</keyword>
<evidence type="ECO:0000313" key="9">
    <source>
        <dbReference type="Proteomes" id="UP001144256"/>
    </source>
</evidence>
<name>A0A9W6DFU2_9FIRM</name>
<evidence type="ECO:0000256" key="1">
    <source>
        <dbReference type="ARBA" id="ARBA00010643"/>
    </source>
</evidence>
<dbReference type="InterPro" id="IPR002023">
    <property type="entry name" value="NuoE-like"/>
</dbReference>
<feature type="binding site" evidence="7">
    <location>
        <position position="128"/>
    </location>
    <ligand>
        <name>[2Fe-2S] cluster</name>
        <dbReference type="ChEBI" id="CHEBI:190135"/>
    </ligand>
</feature>
<gene>
    <name evidence="8" type="ORF">SH1V18_40860</name>
</gene>
<dbReference type="InterPro" id="IPR041921">
    <property type="entry name" value="NuoE_N"/>
</dbReference>
<dbReference type="GO" id="GO:0046872">
    <property type="term" value="F:metal ion binding"/>
    <property type="evidence" value="ECO:0007669"/>
    <property type="project" value="UniProtKB-KW"/>
</dbReference>
<evidence type="ECO:0000256" key="3">
    <source>
        <dbReference type="ARBA" id="ARBA00022723"/>
    </source>
</evidence>
<dbReference type="Gene3D" id="1.10.10.1590">
    <property type="entry name" value="NADH-quinone oxidoreductase subunit E"/>
    <property type="match status" value="1"/>
</dbReference>
<dbReference type="EMBL" id="BRLB01000019">
    <property type="protein sequence ID" value="GKX31606.1"/>
    <property type="molecule type" value="Genomic_DNA"/>
</dbReference>
<dbReference type="PIRSF" id="PIRSF000216">
    <property type="entry name" value="NADH_DH_24kDa"/>
    <property type="match status" value="1"/>
</dbReference>
<dbReference type="Gene3D" id="3.40.30.10">
    <property type="entry name" value="Glutaredoxin"/>
    <property type="match status" value="1"/>
</dbReference>
<feature type="binding site" evidence="7">
    <location>
        <position position="92"/>
    </location>
    <ligand>
        <name>[2Fe-2S] cluster</name>
        <dbReference type="ChEBI" id="CHEBI:190135"/>
    </ligand>
</feature>
<reference evidence="8" key="1">
    <citation type="submission" date="2022-06" db="EMBL/GenBank/DDBJ databases">
        <title>Vallitalea longa sp. nov., an anaerobic bacterium isolated from marine sediment.</title>
        <authorList>
            <person name="Hirano S."/>
            <person name="Terahara T."/>
            <person name="Mori K."/>
            <person name="Hamada M."/>
            <person name="Matsumoto R."/>
            <person name="Kobayashi T."/>
        </authorList>
    </citation>
    <scope>NUCLEOTIDE SEQUENCE</scope>
    <source>
        <strain evidence="8">SH18-1</strain>
    </source>
</reference>
<proteinExistence type="inferred from homology"/>
<dbReference type="Proteomes" id="UP001144256">
    <property type="component" value="Unassembled WGS sequence"/>
</dbReference>
<dbReference type="GO" id="GO:0016491">
    <property type="term" value="F:oxidoreductase activity"/>
    <property type="evidence" value="ECO:0007669"/>
    <property type="project" value="InterPro"/>
</dbReference>
<dbReference type="PANTHER" id="PTHR43342:SF2">
    <property type="entry name" value="POTENTIAL NAD-REDUCING HYDROGENASE SUBUNIT"/>
    <property type="match status" value="1"/>
</dbReference>
<dbReference type="RefSeq" id="WP_281818779.1">
    <property type="nucleotide sequence ID" value="NZ_BRLB01000019.1"/>
</dbReference>
<dbReference type="Pfam" id="PF01257">
    <property type="entry name" value="2Fe-2S_thioredx"/>
    <property type="match status" value="1"/>
</dbReference>
<protein>
    <submittedName>
        <fullName evidence="8">NADH dehydrogenase</fullName>
    </submittedName>
</protein>
<dbReference type="GO" id="GO:0051537">
    <property type="term" value="F:2 iron, 2 sulfur cluster binding"/>
    <property type="evidence" value="ECO:0007669"/>
    <property type="project" value="UniProtKB-KW"/>
</dbReference>
<comment type="cofactor">
    <cofactor evidence="7">
        <name>[2Fe-2S] cluster</name>
        <dbReference type="ChEBI" id="CHEBI:190135"/>
    </cofactor>
    <text evidence="7">Binds 1 [2Fe-2S] cluster.</text>
</comment>